<feature type="non-terminal residue" evidence="1">
    <location>
        <position position="1"/>
    </location>
</feature>
<feature type="non-terminal residue" evidence="1">
    <location>
        <position position="81"/>
    </location>
</feature>
<accession>A0A7L2DEI3</accession>
<proteinExistence type="predicted"/>
<sequence length="81" mass="9263">RSRHVQVRQCAAELLLSLLERIGVTELAGTARAERLAHAAGILAQDCHKDTRHYGQEMVRMLMCHQKCKMFLERSILPHDL</sequence>
<name>A0A7L2DEI3_CATFU</name>
<organism evidence="1 2">
    <name type="scientific">Catharus fuscescens</name>
    <name type="common">Veery</name>
    <name type="synonym">Turdus fuscescens</name>
    <dbReference type="NCBI Taxonomy" id="159581"/>
    <lineage>
        <taxon>Eukaryota</taxon>
        <taxon>Metazoa</taxon>
        <taxon>Chordata</taxon>
        <taxon>Craniata</taxon>
        <taxon>Vertebrata</taxon>
        <taxon>Euteleostomi</taxon>
        <taxon>Archelosauria</taxon>
        <taxon>Archosauria</taxon>
        <taxon>Dinosauria</taxon>
        <taxon>Saurischia</taxon>
        <taxon>Theropoda</taxon>
        <taxon>Coelurosauria</taxon>
        <taxon>Aves</taxon>
        <taxon>Neognathae</taxon>
        <taxon>Neoaves</taxon>
        <taxon>Telluraves</taxon>
        <taxon>Australaves</taxon>
        <taxon>Passeriformes</taxon>
        <taxon>Turdidae</taxon>
        <taxon>Catharus</taxon>
    </lineage>
</organism>
<evidence type="ECO:0000313" key="1">
    <source>
        <dbReference type="EMBL" id="NXQ47751.1"/>
    </source>
</evidence>
<dbReference type="EMBL" id="VWYD01023395">
    <property type="protein sequence ID" value="NXQ47751.1"/>
    <property type="molecule type" value="Genomic_DNA"/>
</dbReference>
<dbReference type="Proteomes" id="UP000519684">
    <property type="component" value="Unassembled WGS sequence"/>
</dbReference>
<reference evidence="1 2" key="1">
    <citation type="submission" date="2019-09" db="EMBL/GenBank/DDBJ databases">
        <title>Bird 10,000 Genomes (B10K) Project - Family phase.</title>
        <authorList>
            <person name="Zhang G."/>
        </authorList>
    </citation>
    <scope>NUCLEOTIDE SEQUENCE [LARGE SCALE GENOMIC DNA]</scope>
    <source>
        <strain evidence="1">B10K-DU-001-17</strain>
        <tissue evidence="1">Muscle</tissue>
    </source>
</reference>
<keyword evidence="2" id="KW-1185">Reference proteome</keyword>
<gene>
    <name evidence="1" type="primary">Togaram2_1</name>
    <name evidence="1" type="ORF">CATFUS_R13578</name>
</gene>
<protein>
    <submittedName>
        <fullName evidence="1">TGRM2 protein</fullName>
    </submittedName>
</protein>
<evidence type="ECO:0000313" key="2">
    <source>
        <dbReference type="Proteomes" id="UP000519684"/>
    </source>
</evidence>
<comment type="caution">
    <text evidence="1">The sequence shown here is derived from an EMBL/GenBank/DDBJ whole genome shotgun (WGS) entry which is preliminary data.</text>
</comment>
<dbReference type="AlphaFoldDB" id="A0A7L2DEI3"/>